<comment type="caution">
    <text evidence="3">The sequence shown here is derived from an EMBL/GenBank/DDBJ whole genome shotgun (WGS) entry which is preliminary data.</text>
</comment>
<feature type="transmembrane region" description="Helical" evidence="1">
    <location>
        <begin position="12"/>
        <end position="29"/>
    </location>
</feature>
<feature type="transmembrane region" description="Helical" evidence="1">
    <location>
        <begin position="345"/>
        <end position="364"/>
    </location>
</feature>
<keyword evidence="4" id="KW-1185">Reference proteome</keyword>
<dbReference type="AlphaFoldDB" id="A0A4R0MZ65"/>
<reference evidence="3 4" key="1">
    <citation type="submission" date="2019-02" db="EMBL/GenBank/DDBJ databases">
        <title>Pedobacter sp. RP-1-13 sp. nov., isolated from Arctic soil.</title>
        <authorList>
            <person name="Dahal R.H."/>
        </authorList>
    </citation>
    <scope>NUCLEOTIDE SEQUENCE [LARGE SCALE GENOMIC DNA]</scope>
    <source>
        <strain evidence="3 4">RP-1-13</strain>
    </source>
</reference>
<dbReference type="EMBL" id="SJSK01000002">
    <property type="protein sequence ID" value="TCC91562.1"/>
    <property type="molecule type" value="Genomic_DNA"/>
</dbReference>
<dbReference type="OrthoDB" id="1403562at2"/>
<dbReference type="Pfam" id="PF05226">
    <property type="entry name" value="CHASE2"/>
    <property type="match status" value="1"/>
</dbReference>
<name>A0A4R0MZ65_9SPHI</name>
<feature type="transmembrane region" description="Helical" evidence="1">
    <location>
        <begin position="317"/>
        <end position="339"/>
    </location>
</feature>
<keyword evidence="1" id="KW-0472">Membrane</keyword>
<keyword evidence="1" id="KW-0812">Transmembrane</keyword>
<dbReference type="InterPro" id="IPR007890">
    <property type="entry name" value="CHASE2"/>
</dbReference>
<dbReference type="SMART" id="SM01080">
    <property type="entry name" value="CHASE2"/>
    <property type="match status" value="1"/>
</dbReference>
<dbReference type="Proteomes" id="UP000292884">
    <property type="component" value="Unassembled WGS sequence"/>
</dbReference>
<feature type="transmembrane region" description="Helical" evidence="1">
    <location>
        <begin position="287"/>
        <end position="305"/>
    </location>
</feature>
<dbReference type="RefSeq" id="WP_131552500.1">
    <property type="nucleotide sequence ID" value="NZ_SJSK01000002.1"/>
</dbReference>
<evidence type="ECO:0000313" key="3">
    <source>
        <dbReference type="EMBL" id="TCC91562.1"/>
    </source>
</evidence>
<keyword evidence="1" id="KW-1133">Transmembrane helix</keyword>
<gene>
    <name evidence="3" type="ORF">EZ428_07300</name>
</gene>
<protein>
    <submittedName>
        <fullName evidence="3">CHASE2 domain-containing protein</fullName>
    </submittedName>
</protein>
<evidence type="ECO:0000256" key="1">
    <source>
        <dbReference type="SAM" id="Phobius"/>
    </source>
</evidence>
<organism evidence="3 4">
    <name type="scientific">Pedobacter frigiditerrae</name>
    <dbReference type="NCBI Taxonomy" id="2530452"/>
    <lineage>
        <taxon>Bacteria</taxon>
        <taxon>Pseudomonadati</taxon>
        <taxon>Bacteroidota</taxon>
        <taxon>Sphingobacteriia</taxon>
        <taxon>Sphingobacteriales</taxon>
        <taxon>Sphingobacteriaceae</taxon>
        <taxon>Pedobacter</taxon>
    </lineage>
</organism>
<sequence>MFKYLFKRDTLFATIAVFIVMGFFSFIPINTHFLDPIHLALSDFDYNDLAYAKMHKNENTPTDTNIVIVNVGQGNRQDIAAMIAAVDAQRPKAIGVDILFNDKKDAVGDSLLSNQFSTNKKLIGAYNINAPGGRGYFYKQSANKGFANFVGQEEGVIRHFTPIEKKEQVPAFAVAVLKVADAKSYDELLKRKQTTEIINYKRKADKYLIIDGMDLIAGKAVPSVFANKIVLLGYVSNGVNDVEDKHFTPMNEKYTGRALPDMNGVFIHANIISMAQDHDYIHRMPAWLMWSIAFLLCWLHMSLFIKDYLDNHIWFHLLAKIAQIISAVFFVYIGLLFFHQFDTQMNMTATLAAIILAVDVLYFYEAFATWLHKKKGYQTIFTHKHD</sequence>
<proteinExistence type="predicted"/>
<accession>A0A4R0MZ65</accession>
<evidence type="ECO:0000259" key="2">
    <source>
        <dbReference type="SMART" id="SM01080"/>
    </source>
</evidence>
<feature type="domain" description="CHASE2" evidence="2">
    <location>
        <begin position="39"/>
        <end position="304"/>
    </location>
</feature>
<evidence type="ECO:0000313" key="4">
    <source>
        <dbReference type="Proteomes" id="UP000292884"/>
    </source>
</evidence>